<evidence type="ECO:0000313" key="2">
    <source>
        <dbReference type="Proteomes" id="UP001163046"/>
    </source>
</evidence>
<name>A0A9X0CSZ2_9CNID</name>
<gene>
    <name evidence="1" type="ORF">OS493_007483</name>
</gene>
<protein>
    <submittedName>
        <fullName evidence="1">Uncharacterized protein</fullName>
    </submittedName>
</protein>
<dbReference type="EMBL" id="MU826828">
    <property type="protein sequence ID" value="KAJ7374381.1"/>
    <property type="molecule type" value="Genomic_DNA"/>
</dbReference>
<comment type="caution">
    <text evidence="1">The sequence shown here is derived from an EMBL/GenBank/DDBJ whole genome shotgun (WGS) entry which is preliminary data.</text>
</comment>
<dbReference type="Proteomes" id="UP001163046">
    <property type="component" value="Unassembled WGS sequence"/>
</dbReference>
<dbReference type="AlphaFoldDB" id="A0A9X0CSZ2"/>
<keyword evidence="2" id="KW-1185">Reference proteome</keyword>
<accession>A0A9X0CSZ2</accession>
<proteinExistence type="predicted"/>
<organism evidence="1 2">
    <name type="scientific">Desmophyllum pertusum</name>
    <dbReference type="NCBI Taxonomy" id="174260"/>
    <lineage>
        <taxon>Eukaryota</taxon>
        <taxon>Metazoa</taxon>
        <taxon>Cnidaria</taxon>
        <taxon>Anthozoa</taxon>
        <taxon>Hexacorallia</taxon>
        <taxon>Scleractinia</taxon>
        <taxon>Caryophylliina</taxon>
        <taxon>Caryophylliidae</taxon>
        <taxon>Desmophyllum</taxon>
    </lineage>
</organism>
<reference evidence="1" key="1">
    <citation type="submission" date="2023-01" db="EMBL/GenBank/DDBJ databases">
        <title>Genome assembly of the deep-sea coral Lophelia pertusa.</title>
        <authorList>
            <person name="Herrera S."/>
            <person name="Cordes E."/>
        </authorList>
    </citation>
    <scope>NUCLEOTIDE SEQUENCE</scope>
    <source>
        <strain evidence="1">USNM1676648</strain>
        <tissue evidence="1">Polyp</tissue>
    </source>
</reference>
<sequence>MSNEVICRHPSCNRKNPEAVKCGQNQKRDLYLCPIHREELKSKISETLAKEGVPVSIEQERFAEYTTLIGLLEAVYYDGMKSHSILYTDRKFRMVQEAILNVINFLIITSTLLNPDDNNLGIVLPPVLGLVGNILNNVRDLAQLQHLIPILKQVILVIDFAFRILYPWVSLA</sequence>
<dbReference type="OrthoDB" id="5990085at2759"/>
<evidence type="ECO:0000313" key="1">
    <source>
        <dbReference type="EMBL" id="KAJ7374381.1"/>
    </source>
</evidence>